<feature type="signal peptide" evidence="1">
    <location>
        <begin position="1"/>
        <end position="22"/>
    </location>
</feature>
<organism evidence="2 3">
    <name type="scientific">Shewanella fodinae</name>
    <dbReference type="NCBI Taxonomy" id="552357"/>
    <lineage>
        <taxon>Bacteria</taxon>
        <taxon>Pseudomonadati</taxon>
        <taxon>Pseudomonadota</taxon>
        <taxon>Gammaproteobacteria</taxon>
        <taxon>Alteromonadales</taxon>
        <taxon>Shewanellaceae</taxon>
        <taxon>Shewanella</taxon>
    </lineage>
</organism>
<gene>
    <name evidence="2" type="ORF">EDC91_11768</name>
</gene>
<dbReference type="InterPro" id="IPR025245">
    <property type="entry name" value="DUF4197"/>
</dbReference>
<proteinExistence type="predicted"/>
<accession>A0A4R2F7F7</accession>
<keyword evidence="3" id="KW-1185">Reference proteome</keyword>
<dbReference type="OrthoDB" id="5292580at2"/>
<evidence type="ECO:0000256" key="1">
    <source>
        <dbReference type="SAM" id="SignalP"/>
    </source>
</evidence>
<dbReference type="EMBL" id="SLWF01000017">
    <property type="protein sequence ID" value="TCN82847.1"/>
    <property type="molecule type" value="Genomic_DNA"/>
</dbReference>
<dbReference type="AlphaFoldDB" id="A0A4R2F7F7"/>
<name>A0A4R2F7F7_9GAMM</name>
<dbReference type="RefSeq" id="WP_133039364.1">
    <property type="nucleotide sequence ID" value="NZ_SLWF01000017.1"/>
</dbReference>
<dbReference type="Pfam" id="PF13852">
    <property type="entry name" value="DUF4197"/>
    <property type="match status" value="1"/>
</dbReference>
<comment type="caution">
    <text evidence="2">The sequence shown here is derived from an EMBL/GenBank/DDBJ whole genome shotgun (WGS) entry which is preliminary data.</text>
</comment>
<feature type="chain" id="PRO_5020391284" evidence="1">
    <location>
        <begin position="23"/>
        <end position="243"/>
    </location>
</feature>
<evidence type="ECO:0000313" key="3">
    <source>
        <dbReference type="Proteomes" id="UP000294832"/>
    </source>
</evidence>
<dbReference type="Proteomes" id="UP000294832">
    <property type="component" value="Unassembled WGS sequence"/>
</dbReference>
<sequence length="243" mass="26331">MFRKIAITFLSLVVCACTSMVADLESSVQQKFQQMLADKFAERLMVGIDAVVDELAKSGGYLNDPLVRILLPPPIGIIAGVASELKQNPEANLLQTLMNQAAEHAIPVAGPLLKNIITNMDEPTLVGVLNAGNQGASQYLKQHAGEMVQTALLPVITKELNANGAVELYGKLLEAKSKADNIAAKANDVQQSLATAQRLQDNPENVAQERLTQYVAEQAMGGMFRKIAKEELSIRQELQQPKL</sequence>
<reference evidence="2 3" key="1">
    <citation type="submission" date="2019-03" db="EMBL/GenBank/DDBJ databases">
        <title>Freshwater and sediment microbial communities from various areas in North America, analyzing microbe dynamics in response to fracking.</title>
        <authorList>
            <person name="Lamendella R."/>
        </authorList>
    </citation>
    <scope>NUCLEOTIDE SEQUENCE [LARGE SCALE GENOMIC DNA]</scope>
    <source>
        <strain evidence="2 3">74A</strain>
    </source>
</reference>
<keyword evidence="1" id="KW-0732">Signal</keyword>
<evidence type="ECO:0000313" key="2">
    <source>
        <dbReference type="EMBL" id="TCN82847.1"/>
    </source>
</evidence>
<protein>
    <submittedName>
        <fullName evidence="2">Uncharacterized protein DUF4197</fullName>
    </submittedName>
</protein>
<dbReference type="PROSITE" id="PS51257">
    <property type="entry name" value="PROKAR_LIPOPROTEIN"/>
    <property type="match status" value="1"/>
</dbReference>